<dbReference type="AlphaFoldDB" id="A0A7Z0HW49"/>
<evidence type="ECO:0000313" key="3">
    <source>
        <dbReference type="Proteomes" id="UP000529417"/>
    </source>
</evidence>
<feature type="compositionally biased region" description="Basic and acidic residues" evidence="1">
    <location>
        <begin position="113"/>
        <end position="133"/>
    </location>
</feature>
<comment type="caution">
    <text evidence="2">The sequence shown here is derived from an EMBL/GenBank/DDBJ whole genome shotgun (WGS) entry which is preliminary data.</text>
</comment>
<keyword evidence="3" id="KW-1185">Reference proteome</keyword>
<proteinExistence type="predicted"/>
<evidence type="ECO:0000256" key="1">
    <source>
        <dbReference type="SAM" id="MobiDB-lite"/>
    </source>
</evidence>
<name>A0A7Z0HW49_9RHOB</name>
<gene>
    <name evidence="2" type="ORF">HUK65_00545</name>
</gene>
<accession>A0A7Z0HW49</accession>
<feature type="compositionally biased region" description="Polar residues" evidence="1">
    <location>
        <begin position="9"/>
        <end position="18"/>
    </location>
</feature>
<evidence type="ECO:0000313" key="2">
    <source>
        <dbReference type="EMBL" id="NYS23463.1"/>
    </source>
</evidence>
<feature type="region of interest" description="Disordered" evidence="1">
    <location>
        <begin position="99"/>
        <end position="177"/>
    </location>
</feature>
<protein>
    <submittedName>
        <fullName evidence="2">Uncharacterized protein</fullName>
    </submittedName>
</protein>
<sequence length="177" mass="17878">MLQPMPSAVAQSTSQPQPVTRDASALRAAPVDATSQPGRPDAAAPAAASETIIAVEQAGTVASTAGPLFNARLALSPVPADLFGPKPSFKITLLENLREELRSPPPEQVLEPGQDRAPEFRAEGPAADSHEDAPAPAPAMRGDSDSGSTASTGQPTGAAASEGGDSTAAAPGFDRLY</sequence>
<reference evidence="2 3" key="1">
    <citation type="journal article" date="2000" name="Arch. Microbiol.">
        <title>Rhodobaca bogoriensis gen. nov. and sp. nov., an alkaliphilic purple nonsulfur bacterium from African Rift Valley soda lakes.</title>
        <authorList>
            <person name="Milford A.D."/>
            <person name="Achenbach L.A."/>
            <person name="Jung D.O."/>
            <person name="Madigan M.T."/>
        </authorList>
    </citation>
    <scope>NUCLEOTIDE SEQUENCE [LARGE SCALE GENOMIC DNA]</scope>
    <source>
        <strain evidence="2 3">2376</strain>
    </source>
</reference>
<organism evidence="2 3">
    <name type="scientific">Rhabdonatronobacter sediminivivens</name>
    <dbReference type="NCBI Taxonomy" id="2743469"/>
    <lineage>
        <taxon>Bacteria</taxon>
        <taxon>Pseudomonadati</taxon>
        <taxon>Pseudomonadota</taxon>
        <taxon>Alphaproteobacteria</taxon>
        <taxon>Rhodobacterales</taxon>
        <taxon>Paracoccaceae</taxon>
        <taxon>Rhabdonatronobacter</taxon>
    </lineage>
</organism>
<feature type="region of interest" description="Disordered" evidence="1">
    <location>
        <begin position="1"/>
        <end position="48"/>
    </location>
</feature>
<dbReference type="EMBL" id="JACBXS010000001">
    <property type="protein sequence ID" value="NYS23463.1"/>
    <property type="molecule type" value="Genomic_DNA"/>
</dbReference>
<dbReference type="Proteomes" id="UP000529417">
    <property type="component" value="Unassembled WGS sequence"/>
</dbReference>
<dbReference type="RefSeq" id="WP_179904167.1">
    <property type="nucleotide sequence ID" value="NZ_JACBXS010000001.1"/>
</dbReference>